<name>A0ABR9KMA5_9ACTN</name>
<gene>
    <name evidence="1" type="ORF">H4W81_005933</name>
</gene>
<protein>
    <recommendedName>
        <fullName evidence="3">DUF4365 domain-containing protein</fullName>
    </recommendedName>
</protein>
<keyword evidence="2" id="KW-1185">Reference proteome</keyword>
<comment type="caution">
    <text evidence="1">The sequence shown here is derived from an EMBL/GenBank/DDBJ whole genome shotgun (WGS) entry which is preliminary data.</text>
</comment>
<proteinExistence type="predicted"/>
<dbReference type="RefSeq" id="WP_192777782.1">
    <property type="nucleotide sequence ID" value="NZ_BAAASY010000004.1"/>
</dbReference>
<evidence type="ECO:0000313" key="1">
    <source>
        <dbReference type="EMBL" id="MBE1563154.1"/>
    </source>
</evidence>
<evidence type="ECO:0000313" key="2">
    <source>
        <dbReference type="Proteomes" id="UP000661607"/>
    </source>
</evidence>
<dbReference type="Proteomes" id="UP000661607">
    <property type="component" value="Unassembled WGS sequence"/>
</dbReference>
<dbReference type="EMBL" id="JADBEF010000001">
    <property type="protein sequence ID" value="MBE1563154.1"/>
    <property type="molecule type" value="Genomic_DNA"/>
</dbReference>
<reference evidence="1 2" key="1">
    <citation type="submission" date="2020-10" db="EMBL/GenBank/DDBJ databases">
        <title>Sequencing the genomes of 1000 actinobacteria strains.</title>
        <authorList>
            <person name="Klenk H.-P."/>
        </authorList>
    </citation>
    <scope>NUCLEOTIDE SEQUENCE [LARGE SCALE GENOMIC DNA]</scope>
    <source>
        <strain evidence="1 2">DSM 43748</strain>
    </source>
</reference>
<accession>A0ABR9KMA5</accession>
<sequence length="178" mass="19238">MMTTVSNVMGVPSIDHETLIELFRARPTLAGSLISAQGVEIAAHDEVRLESAELTDCKPAEYRADAVIVYRSSNKPVLGVVVEVQLSVDDDKRWSWPVYLATLRARLRCDVILLVVCLTDSVARACAVPIDMGHPGWTLVPEVTGRDLMPRVTDPAQAAAEPELATLSVACTDGSQVI</sequence>
<evidence type="ECO:0008006" key="3">
    <source>
        <dbReference type="Google" id="ProtNLM"/>
    </source>
</evidence>
<organism evidence="1 2">
    <name type="scientific">Nonomuraea africana</name>
    <dbReference type="NCBI Taxonomy" id="46171"/>
    <lineage>
        <taxon>Bacteria</taxon>
        <taxon>Bacillati</taxon>
        <taxon>Actinomycetota</taxon>
        <taxon>Actinomycetes</taxon>
        <taxon>Streptosporangiales</taxon>
        <taxon>Streptosporangiaceae</taxon>
        <taxon>Nonomuraea</taxon>
    </lineage>
</organism>